<gene>
    <name evidence="2" type="ORF">GSOID_T00029749001</name>
</gene>
<feature type="region of interest" description="Disordered" evidence="1">
    <location>
        <begin position="292"/>
        <end position="317"/>
    </location>
</feature>
<protein>
    <submittedName>
        <fullName evidence="2">Uncharacterized protein</fullName>
    </submittedName>
</protein>
<accession>E4YMK7</accession>
<reference evidence="2" key="1">
    <citation type="journal article" date="2010" name="Science">
        <title>Plasticity of animal genome architecture unmasked by rapid evolution of a pelagic tunicate.</title>
        <authorList>
            <person name="Denoeud F."/>
            <person name="Henriet S."/>
            <person name="Mungpakdee S."/>
            <person name="Aury J.M."/>
            <person name="Da Silva C."/>
            <person name="Brinkmann H."/>
            <person name="Mikhaleva J."/>
            <person name="Olsen L.C."/>
            <person name="Jubin C."/>
            <person name="Canestro C."/>
            <person name="Bouquet J.M."/>
            <person name="Danks G."/>
            <person name="Poulain J."/>
            <person name="Campsteijn C."/>
            <person name="Adamski M."/>
            <person name="Cross I."/>
            <person name="Yadetie F."/>
            <person name="Muffato M."/>
            <person name="Louis A."/>
            <person name="Butcher S."/>
            <person name="Tsagkogeorga G."/>
            <person name="Konrad A."/>
            <person name="Singh S."/>
            <person name="Jensen M.F."/>
            <person name="Cong E.H."/>
            <person name="Eikeseth-Otteraa H."/>
            <person name="Noel B."/>
            <person name="Anthouard V."/>
            <person name="Porcel B.M."/>
            <person name="Kachouri-Lafond R."/>
            <person name="Nishino A."/>
            <person name="Ugolini M."/>
            <person name="Chourrout P."/>
            <person name="Nishida H."/>
            <person name="Aasland R."/>
            <person name="Huzurbazar S."/>
            <person name="Westhof E."/>
            <person name="Delsuc F."/>
            <person name="Lehrach H."/>
            <person name="Reinhardt R."/>
            <person name="Weissenbach J."/>
            <person name="Roy S.W."/>
            <person name="Artiguenave F."/>
            <person name="Postlethwait J.H."/>
            <person name="Manak J.R."/>
            <person name="Thompson E.M."/>
            <person name="Jaillon O."/>
            <person name="Du Pasquier L."/>
            <person name="Boudinot P."/>
            <person name="Liberles D.A."/>
            <person name="Volff J.N."/>
            <person name="Philippe H."/>
            <person name="Lenhard B."/>
            <person name="Roest Crollius H."/>
            <person name="Wincker P."/>
            <person name="Chourrout D."/>
        </authorList>
    </citation>
    <scope>NUCLEOTIDE SEQUENCE [LARGE SCALE GENOMIC DNA]</scope>
</reference>
<feature type="compositionally biased region" description="Basic residues" evidence="1">
    <location>
        <begin position="308"/>
        <end position="317"/>
    </location>
</feature>
<organism evidence="2">
    <name type="scientific">Oikopleura dioica</name>
    <name type="common">Tunicate</name>
    <dbReference type="NCBI Taxonomy" id="34765"/>
    <lineage>
        <taxon>Eukaryota</taxon>
        <taxon>Metazoa</taxon>
        <taxon>Chordata</taxon>
        <taxon>Tunicata</taxon>
        <taxon>Appendicularia</taxon>
        <taxon>Copelata</taxon>
        <taxon>Oikopleuridae</taxon>
        <taxon>Oikopleura</taxon>
    </lineage>
</organism>
<dbReference type="AlphaFoldDB" id="E4YMK7"/>
<sequence length="317" mass="35843">MSTSCQSKGPEEYIVYLANAKVTKFAQTPSGDYLSLEKLDPNGRVAARDITGNVKNSPGPGEKEPFLKGSVFVRKHADQLEEWISTHDINPQADSIPKGQPFEQSKKFCNSKEKQAANGRASADENPIEKNFILSQSFGKNWECLKKSKMTSKNPCVVDIYIAPKTLHHDMFYVNSFVIRETKYKYGIFDALALKEGSRNFIELHCPYNFTCPGKAEAIILKPDIMVVTLQPPVSIKPWTILIRDNIQIDSKTDPTRDEDNYALRLSQYCGHRSGCPFTYFENSSGDLINGSEIDLPESGSVKEQNRCQRKKRNFRR</sequence>
<evidence type="ECO:0000313" key="2">
    <source>
        <dbReference type="EMBL" id="CBY36716.1"/>
    </source>
</evidence>
<evidence type="ECO:0000256" key="1">
    <source>
        <dbReference type="SAM" id="MobiDB-lite"/>
    </source>
</evidence>
<name>E4YMK7_OIKDI</name>
<dbReference type="EMBL" id="FN654829">
    <property type="protein sequence ID" value="CBY36716.1"/>
    <property type="molecule type" value="Genomic_DNA"/>
</dbReference>
<proteinExistence type="predicted"/>
<dbReference type="Proteomes" id="UP000011014">
    <property type="component" value="Unassembled WGS sequence"/>
</dbReference>